<gene>
    <name evidence="2" type="ORF">HKB21_19290</name>
</gene>
<accession>A0A7Y0S7F7</accession>
<evidence type="ECO:0000313" key="3">
    <source>
        <dbReference type="Proteomes" id="UP000555836"/>
    </source>
</evidence>
<evidence type="ECO:0000313" key="2">
    <source>
        <dbReference type="EMBL" id="NMU27757.1"/>
    </source>
</evidence>
<dbReference type="Proteomes" id="UP000555836">
    <property type="component" value="Unassembled WGS sequence"/>
</dbReference>
<dbReference type="AlphaFoldDB" id="A0A7Y0S7F7"/>
<dbReference type="EMBL" id="JABCLD010001872">
    <property type="protein sequence ID" value="NMU27757.1"/>
    <property type="molecule type" value="Genomic_DNA"/>
</dbReference>
<sequence length="478" mass="53992">MIVQFARRGKGIGSGPVDYLLGKDRNRERATLNQGDPDLVQSLIDSSPYAKKYTSGFLCFAETDLSQEIKDRLMADFEKALLPGLDKDQYSILWVEHLDKGRLELNFVIPNIELHSGKRLQPYYHFADNPRIDAWRTIKNLELGLHDPDDPANQQGLVSAKDTPSDAKEIQQLLTDGLLNLAQSGAIRSRKGVIGALESKGFEIARVTAKSISIKNPESGKRNIRLKGLLYEQDFEYGEGLQFAIEEASQRYRANAKERLREARTTYSRCVEIKRAENHKRHPRAAITFESLGDENMDLVASDPVIFGDRQLRDRLVSRADDIRQSEKDSPPKSDPRAVPEQDLGAFSVREPERGTFYCDTRGLLDSGGVDNERWQERADQVGEEINDRARETTFARLRGFREAAQGAAQRVREALQGFREKIRAEQRGEPTLTEQCEQLDHASKQLDAAAPVVGKAIQQEQSLARQNRRGRGFGFNR</sequence>
<comment type="caution">
    <text evidence="2">The sequence shown here is derived from an EMBL/GenBank/DDBJ whole genome shotgun (WGS) entry which is preliminary data.</text>
</comment>
<protein>
    <submittedName>
        <fullName evidence="2">Relaxase/mobilization nuclease domain-containing protein</fullName>
    </submittedName>
</protein>
<reference evidence="2 3" key="1">
    <citation type="submission" date="2020-04" db="EMBL/GenBank/DDBJ databases">
        <title>Whole-genome sequencing of Vibrio spp. from China reveals different genetic environments of blaCTX-M-14 among diverse lineages.</title>
        <authorList>
            <person name="Zheng Z."/>
            <person name="Ye L."/>
            <person name="Chen S."/>
        </authorList>
    </citation>
    <scope>NUCLEOTIDE SEQUENCE [LARGE SCALE GENOMIC DNA]</scope>
    <source>
        <strain evidence="2 3">Vb0574</strain>
    </source>
</reference>
<proteinExistence type="predicted"/>
<feature type="region of interest" description="Disordered" evidence="1">
    <location>
        <begin position="318"/>
        <end position="344"/>
    </location>
</feature>
<feature type="compositionally biased region" description="Basic and acidic residues" evidence="1">
    <location>
        <begin position="318"/>
        <end position="340"/>
    </location>
</feature>
<name>A0A7Y0S7F7_VIBPH</name>
<organism evidence="2 3">
    <name type="scientific">Vibrio parahaemolyticus</name>
    <dbReference type="NCBI Taxonomy" id="670"/>
    <lineage>
        <taxon>Bacteria</taxon>
        <taxon>Pseudomonadati</taxon>
        <taxon>Pseudomonadota</taxon>
        <taxon>Gammaproteobacteria</taxon>
        <taxon>Vibrionales</taxon>
        <taxon>Vibrionaceae</taxon>
        <taxon>Vibrio</taxon>
    </lineage>
</organism>
<evidence type="ECO:0000256" key="1">
    <source>
        <dbReference type="SAM" id="MobiDB-lite"/>
    </source>
</evidence>